<dbReference type="Pfam" id="PF06585">
    <property type="entry name" value="JHBP"/>
    <property type="match status" value="1"/>
</dbReference>
<reference evidence="1" key="1">
    <citation type="submission" date="2016-07" db="EMBL/GenBank/DDBJ databases">
        <authorList>
            <person name="Bretaudeau A."/>
        </authorList>
    </citation>
    <scope>NUCLEOTIDE SEQUENCE</scope>
    <source>
        <strain evidence="1">Rice</strain>
        <tissue evidence="1">Whole body</tissue>
    </source>
</reference>
<name>A0A2H1W2H6_SPOFR</name>
<evidence type="ECO:0000313" key="1">
    <source>
        <dbReference type="EMBL" id="SOQ47295.1"/>
    </source>
</evidence>
<dbReference type="AlphaFoldDB" id="A0A2H1W2H6"/>
<sequence>MNSEKSFSEDSALYPLARNLYLIMSGTWNRLTSYYMDLITQMLKSGRTLYSGITCRDVNRRRPHPKHQRHYKCVAGFLGIRNFIEREGGGEVIGPPVTSLTPRNTMQALFHVVDNLPKCHLNDDECLRDLYETVIRDIGKHGIPDLNIPPVDPIRLTNVTVINITSEIGHQENTCDLTIKGHYKIDTTSSLAECHVHSWRNVSTWRWEWENKVHLKFDFPFYAQRRDDGEIYIKCIYDLIKYDYEFGGKVTFFADNLYVGEQEISASIIPMLNENWRFVMSGFGQPFVDKAMEFYFRFAGYFFDNIPARHYIIDDLSPYAKP</sequence>
<dbReference type="OrthoDB" id="7457915at2759"/>
<organism evidence="1">
    <name type="scientific">Spodoptera frugiperda</name>
    <name type="common">Fall armyworm</name>
    <dbReference type="NCBI Taxonomy" id="7108"/>
    <lineage>
        <taxon>Eukaryota</taxon>
        <taxon>Metazoa</taxon>
        <taxon>Ecdysozoa</taxon>
        <taxon>Arthropoda</taxon>
        <taxon>Hexapoda</taxon>
        <taxon>Insecta</taxon>
        <taxon>Pterygota</taxon>
        <taxon>Neoptera</taxon>
        <taxon>Endopterygota</taxon>
        <taxon>Lepidoptera</taxon>
        <taxon>Glossata</taxon>
        <taxon>Ditrysia</taxon>
        <taxon>Noctuoidea</taxon>
        <taxon>Noctuidae</taxon>
        <taxon>Amphipyrinae</taxon>
        <taxon>Spodoptera</taxon>
    </lineage>
</organism>
<protein>
    <submittedName>
        <fullName evidence="1">SFRICE_022412</fullName>
    </submittedName>
</protein>
<dbReference type="InterPro" id="IPR038606">
    <property type="entry name" value="To_sf"/>
</dbReference>
<dbReference type="SMART" id="SM00700">
    <property type="entry name" value="JHBP"/>
    <property type="match status" value="1"/>
</dbReference>
<dbReference type="EMBL" id="ODYU01005913">
    <property type="protein sequence ID" value="SOQ47295.1"/>
    <property type="molecule type" value="Genomic_DNA"/>
</dbReference>
<dbReference type="Gene3D" id="3.15.10.30">
    <property type="entry name" value="Haemolymph juvenile hormone binding protein"/>
    <property type="match status" value="2"/>
</dbReference>
<proteinExistence type="predicted"/>
<accession>A0A2H1W2H6</accession>
<dbReference type="InterPro" id="IPR010562">
    <property type="entry name" value="Haemolymph_juvenile_hormone-bd"/>
</dbReference>
<gene>
    <name evidence="1" type="ORF">SFRICE_022412</name>
</gene>